<keyword evidence="2" id="KW-1133">Transmembrane helix</keyword>
<feature type="transmembrane region" description="Helical" evidence="2">
    <location>
        <begin position="12"/>
        <end position="32"/>
    </location>
</feature>
<evidence type="ECO:0000256" key="1">
    <source>
        <dbReference type="SAM" id="MobiDB-lite"/>
    </source>
</evidence>
<dbReference type="SUPFAM" id="SSF160387">
    <property type="entry name" value="NosL/MerB-like"/>
    <property type="match status" value="1"/>
</dbReference>
<dbReference type="PROSITE" id="PS51257">
    <property type="entry name" value="PROKAR_LIPOPROTEIN"/>
    <property type="match status" value="1"/>
</dbReference>
<keyword evidence="4" id="KW-1185">Reference proteome</keyword>
<gene>
    <name evidence="3" type="ORF">ACFOEK_13155</name>
</gene>
<keyword evidence="2" id="KW-0472">Membrane</keyword>
<evidence type="ECO:0000256" key="2">
    <source>
        <dbReference type="SAM" id="Phobius"/>
    </source>
</evidence>
<sequence length="214" mass="23558">MRVSQKYKKESVKLFSIVNVVLGLLIVFGLSACSKQESAESIVQVPVHIHDGRECDLCGMIISEFPGPKGQLFTRGSKHPLAFCSTRDMFAYALQPEHKHRVQSIFVHDVATAQWSDMSTAKYVDATSAFYVVGHSQLGAMGPTLAAFADRSSAEHFAHQFGGDVKAYEEIDQTLLNSMNHMDMQHSSMDMPSSSEGVSNASMSQHQGHMAHHN</sequence>
<organism evidence="3 4">
    <name type="scientific">Litoribrevibacter euphylliae</name>
    <dbReference type="NCBI Taxonomy" id="1834034"/>
    <lineage>
        <taxon>Bacteria</taxon>
        <taxon>Pseudomonadati</taxon>
        <taxon>Pseudomonadota</taxon>
        <taxon>Gammaproteobacteria</taxon>
        <taxon>Oceanospirillales</taxon>
        <taxon>Oceanospirillaceae</taxon>
        <taxon>Litoribrevibacter</taxon>
    </lineage>
</organism>
<dbReference type="PANTHER" id="PTHR41247:SF1">
    <property type="entry name" value="HTH-TYPE TRANSCRIPTIONAL REPRESSOR YCNK"/>
    <property type="match status" value="1"/>
</dbReference>
<dbReference type="Proteomes" id="UP001595476">
    <property type="component" value="Unassembled WGS sequence"/>
</dbReference>
<protein>
    <submittedName>
        <fullName evidence="3">Nitrous oxide reductase accessory protein NosL</fullName>
    </submittedName>
</protein>
<dbReference type="EMBL" id="JBHRSZ010000005">
    <property type="protein sequence ID" value="MFC3151983.1"/>
    <property type="molecule type" value="Genomic_DNA"/>
</dbReference>
<reference evidence="4" key="1">
    <citation type="journal article" date="2019" name="Int. J. Syst. Evol. Microbiol.">
        <title>The Global Catalogue of Microorganisms (GCM) 10K type strain sequencing project: providing services to taxonomists for standard genome sequencing and annotation.</title>
        <authorList>
            <consortium name="The Broad Institute Genomics Platform"/>
            <consortium name="The Broad Institute Genome Sequencing Center for Infectious Disease"/>
            <person name="Wu L."/>
            <person name="Ma J."/>
        </authorList>
    </citation>
    <scope>NUCLEOTIDE SEQUENCE [LARGE SCALE GENOMIC DNA]</scope>
    <source>
        <strain evidence="4">KCTC 52438</strain>
    </source>
</reference>
<accession>A0ABV7HDL2</accession>
<dbReference type="InterPro" id="IPR008719">
    <property type="entry name" value="N2O_reductase_NosL"/>
</dbReference>
<dbReference type="RefSeq" id="WP_386721682.1">
    <property type="nucleotide sequence ID" value="NZ_JBHRSZ010000005.1"/>
</dbReference>
<evidence type="ECO:0000313" key="3">
    <source>
        <dbReference type="EMBL" id="MFC3151983.1"/>
    </source>
</evidence>
<feature type="region of interest" description="Disordered" evidence="1">
    <location>
        <begin position="184"/>
        <end position="214"/>
    </location>
</feature>
<dbReference type="Gene3D" id="3.30.70.2060">
    <property type="match status" value="1"/>
</dbReference>
<dbReference type="Gene3D" id="3.30.70.2050">
    <property type="match status" value="1"/>
</dbReference>
<dbReference type="Pfam" id="PF05573">
    <property type="entry name" value="NosL"/>
    <property type="match status" value="1"/>
</dbReference>
<feature type="compositionally biased region" description="Polar residues" evidence="1">
    <location>
        <begin position="184"/>
        <end position="207"/>
    </location>
</feature>
<dbReference type="PANTHER" id="PTHR41247">
    <property type="entry name" value="HTH-TYPE TRANSCRIPTIONAL REPRESSOR YCNK"/>
    <property type="match status" value="1"/>
</dbReference>
<keyword evidence="2" id="KW-0812">Transmembrane</keyword>
<proteinExistence type="predicted"/>
<name>A0ABV7HDL2_9GAMM</name>
<comment type="caution">
    <text evidence="3">The sequence shown here is derived from an EMBL/GenBank/DDBJ whole genome shotgun (WGS) entry which is preliminary data.</text>
</comment>
<evidence type="ECO:0000313" key="4">
    <source>
        <dbReference type="Proteomes" id="UP001595476"/>
    </source>
</evidence>